<organism evidence="1 2">
    <name type="scientific">Aldrovandia affinis</name>
    <dbReference type="NCBI Taxonomy" id="143900"/>
    <lineage>
        <taxon>Eukaryota</taxon>
        <taxon>Metazoa</taxon>
        <taxon>Chordata</taxon>
        <taxon>Craniata</taxon>
        <taxon>Vertebrata</taxon>
        <taxon>Euteleostomi</taxon>
        <taxon>Actinopterygii</taxon>
        <taxon>Neopterygii</taxon>
        <taxon>Teleostei</taxon>
        <taxon>Notacanthiformes</taxon>
        <taxon>Halosauridae</taxon>
        <taxon>Aldrovandia</taxon>
    </lineage>
</organism>
<sequence length="267" mass="29946">MERALLDVEPTPDNYTMFVQAVKKTACACIPRGCRKEYIAGLTEESLQLLESYETEFGTTPFRTPPASLVMHSQNPWAGRRKAWQDLIENINMTQNSKKAWSTIRKLNGDKITPPSVSDITPNQVGSQLVANGRRAETRRAKGEHHSTVIPGNQQNMSILTKPFTSEEFEAGLNTMKLGKAAGPDDILTEMITHLGPVAKQWFLNMYNTCLLTQRIPSIWRKAIITALLKPGKDPNLSKSYRPISLLCTTYKLFETASQPIIPSDRR</sequence>
<dbReference type="EMBL" id="JAINUG010000690">
    <property type="protein sequence ID" value="KAJ8362343.1"/>
    <property type="molecule type" value="Genomic_DNA"/>
</dbReference>
<dbReference type="Proteomes" id="UP001221898">
    <property type="component" value="Unassembled WGS sequence"/>
</dbReference>
<evidence type="ECO:0008006" key="3">
    <source>
        <dbReference type="Google" id="ProtNLM"/>
    </source>
</evidence>
<keyword evidence="2" id="KW-1185">Reference proteome</keyword>
<dbReference type="PANTHER" id="PTHR36688:SF1">
    <property type="entry name" value="ENDONUCLEASE_EXONUCLEASE_PHOSPHATASE DOMAIN-CONTAINING PROTEIN"/>
    <property type="match status" value="1"/>
</dbReference>
<protein>
    <recommendedName>
        <fullName evidence="3">Reverse transcriptase</fullName>
    </recommendedName>
</protein>
<reference evidence="1" key="1">
    <citation type="journal article" date="2023" name="Science">
        <title>Genome structures resolve the early diversification of teleost fishes.</title>
        <authorList>
            <person name="Parey E."/>
            <person name="Louis A."/>
            <person name="Montfort J."/>
            <person name="Bouchez O."/>
            <person name="Roques C."/>
            <person name="Iampietro C."/>
            <person name="Lluch J."/>
            <person name="Castinel A."/>
            <person name="Donnadieu C."/>
            <person name="Desvignes T."/>
            <person name="Floi Bucao C."/>
            <person name="Jouanno E."/>
            <person name="Wen M."/>
            <person name="Mejri S."/>
            <person name="Dirks R."/>
            <person name="Jansen H."/>
            <person name="Henkel C."/>
            <person name="Chen W.J."/>
            <person name="Zahm M."/>
            <person name="Cabau C."/>
            <person name="Klopp C."/>
            <person name="Thompson A.W."/>
            <person name="Robinson-Rechavi M."/>
            <person name="Braasch I."/>
            <person name="Lecointre G."/>
            <person name="Bobe J."/>
            <person name="Postlethwait J.H."/>
            <person name="Berthelot C."/>
            <person name="Roest Crollius H."/>
            <person name="Guiguen Y."/>
        </authorList>
    </citation>
    <scope>NUCLEOTIDE SEQUENCE</scope>
    <source>
        <strain evidence="1">NC1722</strain>
    </source>
</reference>
<name>A0AAD7VZ18_9TELE</name>
<evidence type="ECO:0000313" key="2">
    <source>
        <dbReference type="Proteomes" id="UP001221898"/>
    </source>
</evidence>
<dbReference type="PANTHER" id="PTHR36688">
    <property type="entry name" value="ENDO/EXONUCLEASE/PHOSPHATASE DOMAIN-CONTAINING PROTEIN"/>
    <property type="match status" value="1"/>
</dbReference>
<dbReference type="InterPro" id="IPR052560">
    <property type="entry name" value="RdDP_mobile_element"/>
</dbReference>
<dbReference type="AlphaFoldDB" id="A0AAD7VZ18"/>
<evidence type="ECO:0000313" key="1">
    <source>
        <dbReference type="EMBL" id="KAJ8362343.1"/>
    </source>
</evidence>
<proteinExistence type="predicted"/>
<gene>
    <name evidence="1" type="ORF">AAFF_G00379660</name>
</gene>
<comment type="caution">
    <text evidence="1">The sequence shown here is derived from an EMBL/GenBank/DDBJ whole genome shotgun (WGS) entry which is preliminary data.</text>
</comment>
<accession>A0AAD7VZ18</accession>